<gene>
    <name evidence="2" type="ORF">AB1Y20_022033</name>
</gene>
<proteinExistence type="predicted"/>
<protein>
    <recommendedName>
        <fullName evidence="4">Cellulase</fullName>
    </recommendedName>
</protein>
<organism evidence="2 3">
    <name type="scientific">Prymnesium parvum</name>
    <name type="common">Toxic golden alga</name>
    <dbReference type="NCBI Taxonomy" id="97485"/>
    <lineage>
        <taxon>Eukaryota</taxon>
        <taxon>Haptista</taxon>
        <taxon>Haptophyta</taxon>
        <taxon>Prymnesiophyceae</taxon>
        <taxon>Prymnesiales</taxon>
        <taxon>Prymnesiaceae</taxon>
        <taxon>Prymnesium</taxon>
    </lineage>
</organism>
<sequence>MHCCVCGKANDGGQAAQAEAEDEASYNAEDDPSYAYGEPNDDGYAEDSSYADDSDEADSRDSGGKCEDTVGWANKFGATCGSYAKDGHCANGGFVTGHSWAQGDSFGKPEVNCCVCGKKPPPKPPPPPASAACTDTPRWSNQYGVTCEGYVRDGHCGGGAVLSGHEWAAGAAFDHPEANCCICAFAYNGVCQDGGHASMGTSCEYGKDCTDCGHRPFLPPPPPRVITRVDHPPPHPPPPPPPPPPPSPPPPSPPPPPPPPSPVPYPPPPSPPPPPPVQLKTHMVLPVEGGAAGLLYKEDTGIEGEASPEISELLQALAPAAAPELSQPSAEDVADLLRRGAAVGGAIVEGGAAVAREAALVVQGVSGLDALHVKLISFVGLFVSLSCCVWYATSICKPARSAKTPGGSCARYQQCTSNTRRPRTRCNGRRGMGSIEDDYFSDDAPYC</sequence>
<evidence type="ECO:0000313" key="2">
    <source>
        <dbReference type="EMBL" id="KAL1520452.1"/>
    </source>
</evidence>
<feature type="region of interest" description="Disordered" evidence="1">
    <location>
        <begin position="220"/>
        <end position="259"/>
    </location>
</feature>
<feature type="compositionally biased region" description="Pro residues" evidence="1">
    <location>
        <begin position="234"/>
        <end position="259"/>
    </location>
</feature>
<dbReference type="EMBL" id="JBGBPQ010000008">
    <property type="protein sequence ID" value="KAL1520452.1"/>
    <property type="molecule type" value="Genomic_DNA"/>
</dbReference>
<evidence type="ECO:0000313" key="3">
    <source>
        <dbReference type="Proteomes" id="UP001515480"/>
    </source>
</evidence>
<dbReference type="PANTHER" id="PTHR45733">
    <property type="entry name" value="FORMIN-J"/>
    <property type="match status" value="1"/>
</dbReference>
<feature type="compositionally biased region" description="Acidic residues" evidence="1">
    <location>
        <begin position="39"/>
        <end position="56"/>
    </location>
</feature>
<dbReference type="PRINTS" id="PR01217">
    <property type="entry name" value="PRICHEXTENSN"/>
</dbReference>
<feature type="region of interest" description="Disordered" evidence="1">
    <location>
        <begin position="9"/>
        <end position="65"/>
    </location>
</feature>
<keyword evidence="3" id="KW-1185">Reference proteome</keyword>
<evidence type="ECO:0008006" key="4">
    <source>
        <dbReference type="Google" id="ProtNLM"/>
    </source>
</evidence>
<dbReference type="Proteomes" id="UP001515480">
    <property type="component" value="Unassembled WGS sequence"/>
</dbReference>
<name>A0AB34JGQ6_PRYPA</name>
<accession>A0AB34JGQ6</accession>
<evidence type="ECO:0000256" key="1">
    <source>
        <dbReference type="SAM" id="MobiDB-lite"/>
    </source>
</evidence>
<dbReference type="AlphaFoldDB" id="A0AB34JGQ6"/>
<reference evidence="2 3" key="1">
    <citation type="journal article" date="2024" name="Science">
        <title>Giant polyketide synthase enzymes in the biosynthesis of giant marine polyether toxins.</title>
        <authorList>
            <person name="Fallon T.R."/>
            <person name="Shende V.V."/>
            <person name="Wierzbicki I.H."/>
            <person name="Pendleton A.L."/>
            <person name="Watervoot N.F."/>
            <person name="Auber R.P."/>
            <person name="Gonzalez D.J."/>
            <person name="Wisecaver J.H."/>
            <person name="Moore B.S."/>
        </authorList>
    </citation>
    <scope>NUCLEOTIDE SEQUENCE [LARGE SCALE GENOMIC DNA]</scope>
    <source>
        <strain evidence="2 3">12B1</strain>
    </source>
</reference>
<dbReference type="PANTHER" id="PTHR45733:SF17">
    <property type="entry name" value="FORMIN-LIKE PROTEIN 14"/>
    <property type="match status" value="1"/>
</dbReference>
<comment type="caution">
    <text evidence="2">The sequence shown here is derived from an EMBL/GenBank/DDBJ whole genome shotgun (WGS) entry which is preliminary data.</text>
</comment>
<dbReference type="InterPro" id="IPR051144">
    <property type="entry name" value="Formin_homology_domain"/>
</dbReference>
<feature type="compositionally biased region" description="Acidic residues" evidence="1">
    <location>
        <begin position="19"/>
        <end position="32"/>
    </location>
</feature>